<dbReference type="PROSITE" id="PS50026">
    <property type="entry name" value="EGF_3"/>
    <property type="match status" value="6"/>
</dbReference>
<evidence type="ECO:0000313" key="8">
    <source>
        <dbReference type="Proteomes" id="UP000694906"/>
    </source>
</evidence>
<feature type="domain" description="EGF-like" evidence="6">
    <location>
        <begin position="1181"/>
        <end position="1220"/>
    </location>
</feature>
<dbReference type="RefSeq" id="XP_004865351.1">
    <property type="nucleotide sequence ID" value="XM_004865294.2"/>
</dbReference>
<feature type="disulfide bond" evidence="3">
    <location>
        <begin position="1433"/>
        <end position="1442"/>
    </location>
</feature>
<sequence>MPGSGAWTLALALAFLPSGEAQPAQECSPEGHQILQSPYRSIHFDSMHLQQAAGQDLICDHSLSPGWYQFLIFDRPAEMPTKCVEMNHCGTQAPIWLSLRNSETLPPPGETKHLTACATWQFLFSPRKDCCLFQIPVSVRNCGNFFVYFLQPTQGCMGYCADAISDTKLHTCGPEEIEIRGDCIGQSLASSPPSPPGRPEVVVEVIESRLFCRCAFDVSPTNNSVGFLVVWSRLSSQEIKEELKQETTVQAFSLLELDGINLRLGDKIFCSASVFLLEKPHVQSLASESREFFAGIKLQPELSTVSEDGKEHQLRIESTVPIVCSEFSKFDQECKISLKLKTVDEGKEHLGLNLALSSCHVDLHQTSPCANGICSYTFVNYTAVPDFFPDGDRVTNIIVQPIVNEDFLWNGYIPDSVQIRVKDIPTAYCYSFTDPHIITFDGRIYDNFKTGTFVLYKSISRDFEIHVRQWDCGSLYYPVSCNCGFVAKEEGVVVTFDMCNGQLHASQPYLFVKSQDVSSNIKISESYLGRKVTIWFSSGAFIRADLSEWGMSLTIRAPSLDYQNTLGLCGTFDENPENDFHDRNGIKIDKNFNNFVAFINEWRILPGKSMFDTTPISLTLPAKPSYCSCSLETTSDYRFSNHLHSVSQSETASGCKDIKHVRFSSLIPELDVTSEYINSKILIKGIRKNTSGEENNLNFLLQEKKYTNLTKLDLNLQYPENEKQDASKYLDSEKQTRDESGHSQETRWNRQKSWQRQNVNAFPPLSAFQSLSQTNLEEFTYFFPEDHAEDVYQEFVASWPTPSGLTKHSTLALCEQTLANSSLGKLCLAFLGKRINNVIDMCVKDVLLKDDVSWAKASLALLENECERKVLEEGKYNTEKYGKSIEDILLVLKCPNLCSSHGECMEWGCACFPGFSSYDCSDLYDNPPEITELENAGFCDVQKYNCVMVKVFGQGFKESPSITCEVTKQKYNGSKWVLGEPVYAQAVFQNNGTVDCQLPTSFQQSDSLDPIGVKPIAKWQLKISNDGYKFSNPKTMIIYDGACQDCGLYENDSCTVKENGCIINGVCYPEGDKKLNSPCLICRPKISKFTWSYLENNQPPLMQTSQDKLQTFYGENFEYQFMALDPEGSEVRFTLESGPEGAHISSAGLLTWKADLKAPQRFTLHLNDDCDAETKVTVEVTVKSCDCLNAGSCVPDRKFPPGSGAYLCVCLPGFHGGLCEVVVNVCQPNPCGLGRCTRSLNSYFCDCSPELKAICRYPCGKSRECVAPNTCKCKPGYTGSNCQTAVCHPACRNHGKCVKPNICECLPGYGGATCDEELCNPPCQHGGMCLPGNLCTCAYGFVGPKCETMICNRHCENGGECLAPDICQCKPGWYGPTCNTALCDPVCLNGGSCYKPNTCLCPNGFFGAQCQNAICHPPCKNGGHCMRNNVCICREGYTGRKCQKSICDPMCMNGGKCVGPNICSCPSGWSGKRCSTPVCSQKCRNGGECVSPGICHCPPTWEGVQCQIPISNQQCLYGGICAFPNVCFRRTRYAGVKCEKKIRVLKNVKGKRILHSDFSISLLLSN</sequence>
<feature type="signal peptide" evidence="5">
    <location>
        <begin position="1"/>
        <end position="21"/>
    </location>
</feature>
<dbReference type="InterPro" id="IPR000742">
    <property type="entry name" value="EGF"/>
</dbReference>
<dbReference type="CTD" id="221806"/>
<dbReference type="PROSITE" id="PS01186">
    <property type="entry name" value="EGF_2"/>
    <property type="match status" value="3"/>
</dbReference>
<evidence type="ECO:0000256" key="2">
    <source>
        <dbReference type="ARBA" id="ARBA00023157"/>
    </source>
</evidence>
<dbReference type="Pfam" id="PF26129">
    <property type="entry name" value="Vwde"/>
    <property type="match status" value="1"/>
</dbReference>
<dbReference type="GO" id="GO:0005576">
    <property type="term" value="C:extracellular region"/>
    <property type="evidence" value="ECO:0007669"/>
    <property type="project" value="TreeGrafter"/>
</dbReference>
<accession>A0AAX6Q5N1</accession>
<dbReference type="FunFam" id="2.60.120.260:FF:000100">
    <property type="entry name" value="von Willebrand factor D and EGF domain-containing protein"/>
    <property type="match status" value="1"/>
</dbReference>
<reference evidence="9" key="1">
    <citation type="submission" date="2025-08" db="UniProtKB">
        <authorList>
            <consortium name="RefSeq"/>
        </authorList>
    </citation>
    <scope>IDENTIFICATION</scope>
</reference>
<feature type="domain" description="VWFD" evidence="7">
    <location>
        <begin position="427"/>
        <end position="610"/>
    </location>
</feature>
<feature type="disulfide bond" evidence="3">
    <location>
        <begin position="1415"/>
        <end position="1425"/>
    </location>
</feature>
<evidence type="ECO:0000256" key="3">
    <source>
        <dbReference type="PROSITE-ProRule" id="PRU00076"/>
    </source>
</evidence>
<dbReference type="Pfam" id="PF25776">
    <property type="entry name" value="Ig_VWDE"/>
    <property type="match status" value="1"/>
</dbReference>
<dbReference type="InterPro" id="IPR057885">
    <property type="entry name" value="Ig_VWDE"/>
</dbReference>
<feature type="domain" description="EGF-like" evidence="6">
    <location>
        <begin position="1315"/>
        <end position="1347"/>
    </location>
</feature>
<dbReference type="GO" id="GO:0005102">
    <property type="term" value="F:signaling receptor binding"/>
    <property type="evidence" value="ECO:0007669"/>
    <property type="project" value="TreeGrafter"/>
</dbReference>
<dbReference type="GeneID" id="101715551"/>
<feature type="disulfide bond" evidence="3">
    <location>
        <begin position="1273"/>
        <end position="1282"/>
    </location>
</feature>
<dbReference type="InterPro" id="IPR058727">
    <property type="entry name" value="Helical_Vwde"/>
</dbReference>
<organism evidence="8 9">
    <name type="scientific">Heterocephalus glaber</name>
    <name type="common">Naked mole rat</name>
    <dbReference type="NCBI Taxonomy" id="10181"/>
    <lineage>
        <taxon>Eukaryota</taxon>
        <taxon>Metazoa</taxon>
        <taxon>Chordata</taxon>
        <taxon>Craniata</taxon>
        <taxon>Vertebrata</taxon>
        <taxon>Euteleostomi</taxon>
        <taxon>Mammalia</taxon>
        <taxon>Eutheria</taxon>
        <taxon>Euarchontoglires</taxon>
        <taxon>Glires</taxon>
        <taxon>Rodentia</taxon>
        <taxon>Hystricomorpha</taxon>
        <taxon>Bathyergidae</taxon>
        <taxon>Heterocephalus</taxon>
    </lineage>
</organism>
<evidence type="ECO:0000256" key="5">
    <source>
        <dbReference type="SAM" id="SignalP"/>
    </source>
</evidence>
<keyword evidence="1 5" id="KW-0732">Signal</keyword>
<feature type="domain" description="EGF-like" evidence="6">
    <location>
        <begin position="1251"/>
        <end position="1283"/>
    </location>
</feature>
<dbReference type="PANTHER" id="PTHR14949:SF53">
    <property type="entry name" value="VON WILLEBRAND FACTOR D AND EGF DOMAIN-CONTAINING PROTEIN"/>
    <property type="match status" value="1"/>
</dbReference>
<dbReference type="FunFam" id="2.10.25.10:FF:000499">
    <property type="entry name" value="Predicted protein"/>
    <property type="match status" value="1"/>
</dbReference>
<protein>
    <submittedName>
        <fullName evidence="9">von Willebrand factor D and EGF domain-containing protein</fullName>
    </submittedName>
</protein>
<feature type="region of interest" description="Disordered" evidence="4">
    <location>
        <begin position="728"/>
        <end position="750"/>
    </location>
</feature>
<gene>
    <name evidence="9" type="primary">Vwde</name>
</gene>
<dbReference type="PROSITE" id="PS51233">
    <property type="entry name" value="VWFD"/>
    <property type="match status" value="1"/>
</dbReference>
<name>A0AAX6Q5N1_HETGA</name>
<dbReference type="PROSITE" id="PS00022">
    <property type="entry name" value="EGF_1"/>
    <property type="match status" value="4"/>
</dbReference>
<evidence type="ECO:0000259" key="6">
    <source>
        <dbReference type="PROSITE" id="PS50026"/>
    </source>
</evidence>
<feature type="disulfide bond" evidence="3">
    <location>
        <begin position="1351"/>
        <end position="1361"/>
    </location>
</feature>
<feature type="domain" description="EGF-like" evidence="6">
    <location>
        <begin position="1411"/>
        <end position="1443"/>
    </location>
</feature>
<proteinExistence type="predicted"/>
<feature type="disulfide bond" evidence="3">
    <location>
        <begin position="1337"/>
        <end position="1346"/>
    </location>
</feature>
<dbReference type="SUPFAM" id="SSF57196">
    <property type="entry name" value="EGF/Laminin"/>
    <property type="match status" value="1"/>
</dbReference>
<feature type="domain" description="EGF-like" evidence="6">
    <location>
        <begin position="1475"/>
        <end position="1507"/>
    </location>
</feature>
<dbReference type="FunFam" id="2.10.25.10:FF:000490">
    <property type="entry name" value="von Willebrand factor D and EGF domain-containing protein"/>
    <property type="match status" value="1"/>
</dbReference>
<keyword evidence="8" id="KW-1185">Reference proteome</keyword>
<dbReference type="InterPro" id="IPR050969">
    <property type="entry name" value="Dev_Signal_Modulators"/>
</dbReference>
<dbReference type="Gene3D" id="2.60.120.260">
    <property type="entry name" value="Galactose-binding domain-like"/>
    <property type="match status" value="1"/>
</dbReference>
<keyword evidence="2 3" id="KW-1015">Disulfide bond</keyword>
<dbReference type="FunFam" id="2.10.25.10:FF:000595">
    <property type="entry name" value="von Willebrand factor D and EGF domain-containing protein"/>
    <property type="match status" value="1"/>
</dbReference>
<feature type="disulfide bond" evidence="3">
    <location>
        <begin position="1210"/>
        <end position="1219"/>
    </location>
</feature>
<evidence type="ECO:0000313" key="9">
    <source>
        <dbReference type="RefSeq" id="XP_004865351.1"/>
    </source>
</evidence>
<comment type="caution">
    <text evidence="3">Lacks conserved residue(s) required for the propagation of feature annotation.</text>
</comment>
<dbReference type="FunFam" id="2.10.25.10:FF:000590">
    <property type="entry name" value="von Willebrand factor D and EGF domains"/>
    <property type="match status" value="1"/>
</dbReference>
<dbReference type="SMART" id="SM00216">
    <property type="entry name" value="VWD"/>
    <property type="match status" value="1"/>
</dbReference>
<dbReference type="GO" id="GO:0009986">
    <property type="term" value="C:cell surface"/>
    <property type="evidence" value="ECO:0007669"/>
    <property type="project" value="TreeGrafter"/>
</dbReference>
<keyword evidence="3" id="KW-0245">EGF-like domain</keyword>
<feature type="disulfide bond" evidence="3">
    <location>
        <begin position="1319"/>
        <end position="1329"/>
    </location>
</feature>
<feature type="disulfide bond" evidence="3">
    <location>
        <begin position="1369"/>
        <end position="1378"/>
    </location>
</feature>
<evidence type="ECO:0000259" key="7">
    <source>
        <dbReference type="PROSITE" id="PS51233"/>
    </source>
</evidence>
<dbReference type="Pfam" id="PF00094">
    <property type="entry name" value="VWD"/>
    <property type="match status" value="1"/>
</dbReference>
<feature type="chain" id="PRO_5043679942" evidence="5">
    <location>
        <begin position="22"/>
        <end position="1566"/>
    </location>
</feature>
<feature type="disulfide bond" evidence="3">
    <location>
        <begin position="1479"/>
        <end position="1489"/>
    </location>
</feature>
<dbReference type="KEGG" id="hgl:101715551"/>
<dbReference type="PANTHER" id="PTHR14949">
    <property type="entry name" value="EGF-LIKE-DOMAIN, MULTIPLE 7, 8"/>
    <property type="match status" value="1"/>
</dbReference>
<dbReference type="Gene3D" id="2.10.25.10">
    <property type="entry name" value="Laminin"/>
    <property type="match status" value="7"/>
</dbReference>
<feature type="disulfide bond" evidence="3">
    <location>
        <begin position="1497"/>
        <end position="1506"/>
    </location>
</feature>
<evidence type="ECO:0000256" key="4">
    <source>
        <dbReference type="SAM" id="MobiDB-lite"/>
    </source>
</evidence>
<feature type="compositionally biased region" description="Basic and acidic residues" evidence="4">
    <location>
        <begin position="728"/>
        <end position="748"/>
    </location>
</feature>
<dbReference type="Pfam" id="PF25024">
    <property type="entry name" value="EGF_TEN"/>
    <property type="match status" value="1"/>
</dbReference>
<feature type="disulfide bond" evidence="3">
    <location>
        <begin position="1255"/>
        <end position="1265"/>
    </location>
</feature>
<evidence type="ECO:0000256" key="1">
    <source>
        <dbReference type="ARBA" id="ARBA00022729"/>
    </source>
</evidence>
<feature type="domain" description="EGF-like" evidence="6">
    <location>
        <begin position="1348"/>
        <end position="1379"/>
    </location>
</feature>
<dbReference type="SMART" id="SM00181">
    <property type="entry name" value="EGF"/>
    <property type="match status" value="10"/>
</dbReference>
<dbReference type="InterPro" id="IPR001846">
    <property type="entry name" value="VWF_type-D"/>
</dbReference>
<dbReference type="Proteomes" id="UP000694906">
    <property type="component" value="Unplaced"/>
</dbReference>